<accession>A0ABS2W4X5</accession>
<proteinExistence type="predicted"/>
<dbReference type="PROSITE" id="PS50887">
    <property type="entry name" value="GGDEF"/>
    <property type="match status" value="1"/>
</dbReference>
<dbReference type="SUPFAM" id="SSF55073">
    <property type="entry name" value="Nucleotide cyclase"/>
    <property type="match status" value="1"/>
</dbReference>
<dbReference type="PANTHER" id="PTHR45138">
    <property type="entry name" value="REGULATORY COMPONENTS OF SENSORY TRANSDUCTION SYSTEM"/>
    <property type="match status" value="1"/>
</dbReference>
<comment type="caution">
    <text evidence="4">The sequence shown here is derived from an EMBL/GenBank/DDBJ whole genome shotgun (WGS) entry which is preliminary data.</text>
</comment>
<reference evidence="4 5" key="1">
    <citation type="submission" date="2021-02" db="EMBL/GenBank/DDBJ databases">
        <title>A novel species of genus Amphritea isolated from a fishpond in China.</title>
        <authorList>
            <person name="Lu H."/>
        </authorList>
    </citation>
    <scope>NUCLEOTIDE SEQUENCE [LARGE SCALE GENOMIC DNA]</scope>
    <source>
        <strain evidence="4 5">RP18W</strain>
    </source>
</reference>
<sequence length="325" mass="35881">MQSFNKKNIILGLCAACVIGVLPFIVLRLMDRLWLMVAVDSTALVGAALIGLYVIKSNKLRLASVILTALFLVTVVLVVNIKGPSLIYWLYPTMITGYFLLKPGEALIVNILALFAIFPIINTQLVLIEQLSILFTITLVNVFSYIVFRSMAGHQDVLTQQATQDGLTGAGNRRLFDYHMEPFFASATEQHTPLSLIVLDIDNFKAINDTFGHVKGDEVLCAVLKLLSSRLRKFDTIYRLGGDEFAIVLSEASCDAAVSKAEELCHLVNRDPFCSDIKVTVSFGVAERHAGDEIQELVARADSALYRAKEKGRNRVCGEWVVPAK</sequence>
<evidence type="ECO:0000259" key="3">
    <source>
        <dbReference type="PROSITE" id="PS50887"/>
    </source>
</evidence>
<dbReference type="InterPro" id="IPR050469">
    <property type="entry name" value="Diguanylate_Cyclase"/>
</dbReference>
<dbReference type="NCBIfam" id="TIGR00254">
    <property type="entry name" value="GGDEF"/>
    <property type="match status" value="1"/>
</dbReference>
<dbReference type="InterPro" id="IPR000160">
    <property type="entry name" value="GGDEF_dom"/>
</dbReference>
<keyword evidence="2" id="KW-0472">Membrane</keyword>
<dbReference type="RefSeq" id="WP_205213081.1">
    <property type="nucleotide sequence ID" value="NZ_JAFFZP010000005.1"/>
</dbReference>
<evidence type="ECO:0000313" key="5">
    <source>
        <dbReference type="Proteomes" id="UP000760472"/>
    </source>
</evidence>
<dbReference type="InterPro" id="IPR043128">
    <property type="entry name" value="Rev_trsase/Diguanyl_cyclase"/>
</dbReference>
<feature type="domain" description="GGDEF" evidence="3">
    <location>
        <begin position="192"/>
        <end position="321"/>
    </location>
</feature>
<feature type="transmembrane region" description="Helical" evidence="2">
    <location>
        <begin position="131"/>
        <end position="148"/>
    </location>
</feature>
<evidence type="ECO:0000256" key="2">
    <source>
        <dbReference type="SAM" id="Phobius"/>
    </source>
</evidence>
<gene>
    <name evidence="4" type="ORF">JW498_05265</name>
</gene>
<organism evidence="4 5">
    <name type="scientific">Amphritea pacifica</name>
    <dbReference type="NCBI Taxonomy" id="2811233"/>
    <lineage>
        <taxon>Bacteria</taxon>
        <taxon>Pseudomonadati</taxon>
        <taxon>Pseudomonadota</taxon>
        <taxon>Gammaproteobacteria</taxon>
        <taxon>Oceanospirillales</taxon>
        <taxon>Oceanospirillaceae</taxon>
        <taxon>Amphritea</taxon>
    </lineage>
</organism>
<feature type="transmembrane region" description="Helical" evidence="2">
    <location>
        <begin position="33"/>
        <end position="55"/>
    </location>
</feature>
<keyword evidence="2" id="KW-1133">Transmembrane helix</keyword>
<evidence type="ECO:0000313" key="4">
    <source>
        <dbReference type="EMBL" id="MBN0986762.1"/>
    </source>
</evidence>
<feature type="transmembrane region" description="Helical" evidence="2">
    <location>
        <begin position="62"/>
        <end position="79"/>
    </location>
</feature>
<dbReference type="Gene3D" id="3.30.70.270">
    <property type="match status" value="1"/>
</dbReference>
<protein>
    <recommendedName>
        <fullName evidence="1">diguanylate cyclase</fullName>
        <ecNumber evidence="1">2.7.7.65</ecNumber>
    </recommendedName>
</protein>
<dbReference type="SMART" id="SM00267">
    <property type="entry name" value="GGDEF"/>
    <property type="match status" value="1"/>
</dbReference>
<name>A0ABS2W4X5_9GAMM</name>
<dbReference type="CDD" id="cd01949">
    <property type="entry name" value="GGDEF"/>
    <property type="match status" value="1"/>
</dbReference>
<keyword evidence="5" id="KW-1185">Reference proteome</keyword>
<keyword evidence="2" id="KW-0812">Transmembrane</keyword>
<dbReference type="InterPro" id="IPR029787">
    <property type="entry name" value="Nucleotide_cyclase"/>
</dbReference>
<dbReference type="Proteomes" id="UP000760472">
    <property type="component" value="Unassembled WGS sequence"/>
</dbReference>
<dbReference type="EMBL" id="JAFFZP010000005">
    <property type="protein sequence ID" value="MBN0986762.1"/>
    <property type="molecule type" value="Genomic_DNA"/>
</dbReference>
<dbReference type="Pfam" id="PF00990">
    <property type="entry name" value="GGDEF"/>
    <property type="match status" value="1"/>
</dbReference>
<dbReference type="PANTHER" id="PTHR45138:SF24">
    <property type="entry name" value="DIGUANYLATE CYCLASE DGCC-RELATED"/>
    <property type="match status" value="1"/>
</dbReference>
<evidence type="ECO:0000256" key="1">
    <source>
        <dbReference type="ARBA" id="ARBA00012528"/>
    </source>
</evidence>
<dbReference type="EC" id="2.7.7.65" evidence="1"/>
<feature type="transmembrane region" description="Helical" evidence="2">
    <location>
        <begin position="9"/>
        <end position="27"/>
    </location>
</feature>